<gene>
    <name evidence="5" type="ORF">SAMN05518683_101211</name>
</gene>
<evidence type="ECO:0000313" key="5">
    <source>
        <dbReference type="EMBL" id="SFO95571.1"/>
    </source>
</evidence>
<evidence type="ECO:0000256" key="1">
    <source>
        <dbReference type="ARBA" id="ARBA00010928"/>
    </source>
</evidence>
<accession>A0A1I5LFS8</accession>
<name>A0A1I5LFS8_9BACI</name>
<dbReference type="Gene3D" id="3.30.360.10">
    <property type="entry name" value="Dihydrodipicolinate Reductase, domain 2"/>
    <property type="match status" value="1"/>
</dbReference>
<keyword evidence="2" id="KW-0560">Oxidoreductase</keyword>
<dbReference type="Pfam" id="PF01408">
    <property type="entry name" value="GFO_IDH_MocA"/>
    <property type="match status" value="1"/>
</dbReference>
<dbReference type="InterPro" id="IPR036291">
    <property type="entry name" value="NAD(P)-bd_dom_sf"/>
</dbReference>
<dbReference type="SUPFAM" id="SSF55347">
    <property type="entry name" value="Glyceraldehyde-3-phosphate dehydrogenase-like, C-terminal domain"/>
    <property type="match status" value="1"/>
</dbReference>
<proteinExistence type="inferred from homology"/>
<evidence type="ECO:0000313" key="6">
    <source>
        <dbReference type="Proteomes" id="UP000198892"/>
    </source>
</evidence>
<dbReference type="InterPro" id="IPR050984">
    <property type="entry name" value="Gfo/Idh/MocA_domain"/>
</dbReference>
<dbReference type="GO" id="GO:0016491">
    <property type="term" value="F:oxidoreductase activity"/>
    <property type="evidence" value="ECO:0007669"/>
    <property type="project" value="UniProtKB-KW"/>
</dbReference>
<dbReference type="PANTHER" id="PTHR22604">
    <property type="entry name" value="OXIDOREDUCTASES"/>
    <property type="match status" value="1"/>
</dbReference>
<keyword evidence="6" id="KW-1185">Reference proteome</keyword>
<dbReference type="PANTHER" id="PTHR22604:SF105">
    <property type="entry name" value="TRANS-1,2-DIHYDROBENZENE-1,2-DIOL DEHYDROGENASE"/>
    <property type="match status" value="1"/>
</dbReference>
<protein>
    <submittedName>
        <fullName evidence="5">Predicted dehydrogenase</fullName>
    </submittedName>
</protein>
<sequence>MEDTLQWGIIGGAKIAMEAFLPALHRAPEGEIRAVASRSGSAEQFEDVPVFYGTYEELLDDELIDAVYIALPNALHAEWAGKAMEKGKHVLLEKPAGITADEVRQMKETAEQYQVVLMEAFMHQFHKQHDVVKKVLQSHKLGEWKFYRAHFSFQIQDEANIRLDKTLGGGALYDIGCYGIHTMNQLLGWKPEKVTTRGRTYRNGGVDLMAVALFEDGSGRIGEVLAGFDLPSSNRYEIICENGTIQVEDAYRPDKSANGCGTIIVKDKAGQVVSSVNVKDDAYKNEIDHFQQCIREEVQPRYTMEDSKDVNVLVESAYQALRTQKKSNIRY</sequence>
<evidence type="ECO:0000259" key="4">
    <source>
        <dbReference type="Pfam" id="PF22725"/>
    </source>
</evidence>
<dbReference type="InterPro" id="IPR055170">
    <property type="entry name" value="GFO_IDH_MocA-like_dom"/>
</dbReference>
<dbReference type="Gene3D" id="3.40.50.720">
    <property type="entry name" value="NAD(P)-binding Rossmann-like Domain"/>
    <property type="match status" value="1"/>
</dbReference>
<dbReference type="OrthoDB" id="9815825at2"/>
<feature type="domain" description="GFO/IDH/MocA-like oxidoreductase" evidence="4">
    <location>
        <begin position="132"/>
        <end position="245"/>
    </location>
</feature>
<dbReference type="SUPFAM" id="SSF51735">
    <property type="entry name" value="NAD(P)-binding Rossmann-fold domains"/>
    <property type="match status" value="1"/>
</dbReference>
<dbReference type="InterPro" id="IPR000683">
    <property type="entry name" value="Gfo/Idh/MocA-like_OxRdtase_N"/>
</dbReference>
<dbReference type="Pfam" id="PF22725">
    <property type="entry name" value="GFO_IDH_MocA_C3"/>
    <property type="match status" value="1"/>
</dbReference>
<dbReference type="GO" id="GO:0000166">
    <property type="term" value="F:nucleotide binding"/>
    <property type="evidence" value="ECO:0007669"/>
    <property type="project" value="InterPro"/>
</dbReference>
<dbReference type="AlphaFoldDB" id="A0A1I5LFS8"/>
<dbReference type="EMBL" id="FOXD01000001">
    <property type="protein sequence ID" value="SFO95571.1"/>
    <property type="molecule type" value="Genomic_DNA"/>
</dbReference>
<evidence type="ECO:0000256" key="2">
    <source>
        <dbReference type="ARBA" id="ARBA00023002"/>
    </source>
</evidence>
<comment type="similarity">
    <text evidence="1">Belongs to the Gfo/Idh/MocA family.</text>
</comment>
<evidence type="ECO:0000259" key="3">
    <source>
        <dbReference type="Pfam" id="PF01408"/>
    </source>
</evidence>
<dbReference type="Proteomes" id="UP000198892">
    <property type="component" value="Unassembled WGS sequence"/>
</dbReference>
<dbReference type="STRING" id="1884432.SAMN05518683_101211"/>
<feature type="domain" description="Gfo/Idh/MocA-like oxidoreductase N-terminal" evidence="3">
    <location>
        <begin position="6"/>
        <end position="120"/>
    </location>
</feature>
<organism evidence="5 6">
    <name type="scientific">Salibacterium halotolerans</name>
    <dbReference type="NCBI Taxonomy" id="1884432"/>
    <lineage>
        <taxon>Bacteria</taxon>
        <taxon>Bacillati</taxon>
        <taxon>Bacillota</taxon>
        <taxon>Bacilli</taxon>
        <taxon>Bacillales</taxon>
        <taxon>Bacillaceae</taxon>
    </lineage>
</organism>
<dbReference type="RefSeq" id="WP_093334788.1">
    <property type="nucleotide sequence ID" value="NZ_FOXD01000001.1"/>
</dbReference>
<reference evidence="6" key="1">
    <citation type="submission" date="2016-10" db="EMBL/GenBank/DDBJ databases">
        <authorList>
            <person name="Varghese N."/>
            <person name="Submissions S."/>
        </authorList>
    </citation>
    <scope>NUCLEOTIDE SEQUENCE [LARGE SCALE GENOMIC DNA]</scope>
    <source>
        <strain evidence="6">S7</strain>
    </source>
</reference>